<dbReference type="GO" id="GO:0009307">
    <property type="term" value="P:DNA restriction-modification system"/>
    <property type="evidence" value="ECO:0007669"/>
    <property type="project" value="InterPro"/>
</dbReference>
<dbReference type="SUPFAM" id="SSF52980">
    <property type="entry name" value="Restriction endonuclease-like"/>
    <property type="match status" value="1"/>
</dbReference>
<reference evidence="2 3" key="1">
    <citation type="submission" date="2017-05" db="EMBL/GenBank/DDBJ databases">
        <title>Virgibacillus sp. AK90 isolated from a saltern of Kakinada, India.</title>
        <authorList>
            <person name="Gupta V."/>
            <person name="Sidhu C."/>
            <person name="Korpole S."/>
            <person name="Pinnaka A.K."/>
        </authorList>
    </citation>
    <scope>NUCLEOTIDE SEQUENCE [LARGE SCALE GENOMIC DNA]</scope>
    <source>
        <strain evidence="2 3">AK90</strain>
    </source>
</reference>
<dbReference type="AlphaFoldDB" id="A0A3E0WGT3"/>
<dbReference type="InterPro" id="IPR011335">
    <property type="entry name" value="Restrct_endonuc-II-like"/>
</dbReference>
<dbReference type="Pfam" id="PF04471">
    <property type="entry name" value="Mrr_cat"/>
    <property type="match status" value="1"/>
</dbReference>
<evidence type="ECO:0000313" key="2">
    <source>
        <dbReference type="EMBL" id="RFA31968.1"/>
    </source>
</evidence>
<dbReference type="RefSeq" id="WP_116279706.1">
    <property type="nucleotide sequence ID" value="NZ_NFZX01000088.1"/>
</dbReference>
<name>A0A3E0WGT3_9BACI</name>
<dbReference type="Proteomes" id="UP000256488">
    <property type="component" value="Unassembled WGS sequence"/>
</dbReference>
<organism evidence="2 3">
    <name type="scientific">Virgibacillus dokdonensis</name>
    <dbReference type="NCBI Taxonomy" id="302167"/>
    <lineage>
        <taxon>Bacteria</taxon>
        <taxon>Bacillati</taxon>
        <taxon>Bacillota</taxon>
        <taxon>Bacilli</taxon>
        <taxon>Bacillales</taxon>
        <taxon>Bacillaceae</taxon>
        <taxon>Virgibacillus</taxon>
    </lineage>
</organism>
<proteinExistence type="predicted"/>
<evidence type="ECO:0000259" key="1">
    <source>
        <dbReference type="Pfam" id="PF04471"/>
    </source>
</evidence>
<dbReference type="Gene3D" id="3.40.1350.10">
    <property type="match status" value="1"/>
</dbReference>
<comment type="caution">
    <text evidence="2">The sequence shown here is derived from an EMBL/GenBank/DDBJ whole genome shotgun (WGS) entry which is preliminary data.</text>
</comment>
<gene>
    <name evidence="2" type="ORF">CAI16_19410</name>
</gene>
<dbReference type="GO" id="GO:0004519">
    <property type="term" value="F:endonuclease activity"/>
    <property type="evidence" value="ECO:0007669"/>
    <property type="project" value="InterPro"/>
</dbReference>
<evidence type="ECO:0000313" key="3">
    <source>
        <dbReference type="Proteomes" id="UP000256488"/>
    </source>
</evidence>
<feature type="domain" description="Restriction endonuclease type IV Mrr" evidence="1">
    <location>
        <begin position="44"/>
        <end position="120"/>
    </location>
</feature>
<sequence>MFKTKGDRLESLIQYVYQVLSEFANKDLEVKNKHNIVGKSGVIHNIDVYYQFELNGIIHKVIFECKNWNSKVSKEKVLALKSILEDIPNSVGVMVSPKGFQSGVKKFAEHHGIELISGSEESLLAAVIQKRLQVVLPDESVIGEPFYCLMEKGDNGQVTGTYIQNIDADGKPFLILYFAKKEAEESGTNLNSIVRGIDKKHLTILCDYSDNFGLNLAIKQFMSTDVLGVDSKLIRDFFL</sequence>
<dbReference type="GO" id="GO:0003677">
    <property type="term" value="F:DNA binding"/>
    <property type="evidence" value="ECO:0007669"/>
    <property type="project" value="InterPro"/>
</dbReference>
<dbReference type="EMBL" id="NFZX01000088">
    <property type="protein sequence ID" value="RFA31968.1"/>
    <property type="molecule type" value="Genomic_DNA"/>
</dbReference>
<dbReference type="InterPro" id="IPR007560">
    <property type="entry name" value="Restrct_endonuc_IV_Mrr"/>
</dbReference>
<accession>A0A3E0WGT3</accession>
<dbReference type="InterPro" id="IPR011856">
    <property type="entry name" value="tRNA_endonuc-like_dom_sf"/>
</dbReference>
<protein>
    <recommendedName>
        <fullName evidence="1">Restriction endonuclease type IV Mrr domain-containing protein</fullName>
    </recommendedName>
</protein>